<name>T5L0A3_MICMQ</name>
<gene>
    <name evidence="2" type="ORF">L687_10845</name>
</gene>
<sequence>MIGVVVNPVAGVGGPAGLAGSDGADVQRSALARGARSRAQERAVLALTTLAERHPGLVVATVAGAMGADAVRAAGLVSRVVGVGARDAGSAGLPEAAGVTEAADTSRAVAALAAAGADLILVVGGDGTLRDAVSGLGAVGHPWGERVDGGRGDDGPALEAENSRQVHGQGGSGTRTPRLGLPAVLGVPAGVKMYSSVFAVSPRAAGSIAADWVDHDGLPTEEREVLDIDEASMRRARVDPTLYGMLRVPHRSGRTQARKAPTPVTEAAAVEAAARGAVSRMRPGVRYLLGPGGTIAEITRQLGVEGSPLGVDVVLDGAILVRGASEQELLDQIAQGPAQAVVTVIGGQGFLLGRGNQQLSAPVLRALGDDPLLVVAPEQKLIDLHGRPLLVDTGDPELDARFAGHVRIITGVGTRSLYAVNAPELTLA</sequence>
<comment type="caution">
    <text evidence="2">The sequence shown here is derived from an EMBL/GenBank/DDBJ whole genome shotgun (WGS) entry which is preliminary data.</text>
</comment>
<feature type="region of interest" description="Disordered" evidence="1">
    <location>
        <begin position="144"/>
        <end position="178"/>
    </location>
</feature>
<protein>
    <recommendedName>
        <fullName evidence="4">ATP-NAD kinase</fullName>
    </recommendedName>
</protein>
<dbReference type="InterPro" id="IPR039065">
    <property type="entry name" value="AcoX-like"/>
</dbReference>
<feature type="compositionally biased region" description="Basic and acidic residues" evidence="1">
    <location>
        <begin position="144"/>
        <end position="154"/>
    </location>
</feature>
<dbReference type="GO" id="GO:0051287">
    <property type="term" value="F:NAD binding"/>
    <property type="evidence" value="ECO:0007669"/>
    <property type="project" value="UniProtKB-ARBA"/>
</dbReference>
<evidence type="ECO:0008006" key="4">
    <source>
        <dbReference type="Google" id="ProtNLM"/>
    </source>
</evidence>
<dbReference type="PANTHER" id="PTHR40697">
    <property type="entry name" value="ACETOIN CATABOLISM PROTEIN X"/>
    <property type="match status" value="1"/>
</dbReference>
<dbReference type="InterPro" id="IPR016064">
    <property type="entry name" value="NAD/diacylglycerol_kinase_sf"/>
</dbReference>
<dbReference type="Pfam" id="PF01513">
    <property type="entry name" value="NAD_kinase"/>
    <property type="match status" value="1"/>
</dbReference>
<dbReference type="Gene3D" id="3.40.50.10330">
    <property type="entry name" value="Probable inorganic polyphosphate/atp-NAD kinase, domain 1"/>
    <property type="match status" value="1"/>
</dbReference>
<organism evidence="2 3">
    <name type="scientific">Microbacterium maritypicum MF109</name>
    <dbReference type="NCBI Taxonomy" id="1333857"/>
    <lineage>
        <taxon>Bacteria</taxon>
        <taxon>Bacillati</taxon>
        <taxon>Actinomycetota</taxon>
        <taxon>Actinomycetes</taxon>
        <taxon>Micrococcales</taxon>
        <taxon>Microbacteriaceae</taxon>
        <taxon>Microbacterium</taxon>
    </lineage>
</organism>
<dbReference type="GO" id="GO:0005524">
    <property type="term" value="F:ATP binding"/>
    <property type="evidence" value="ECO:0007669"/>
    <property type="project" value="UniProtKB-ARBA"/>
</dbReference>
<dbReference type="EMBL" id="ATAO01000024">
    <property type="protein sequence ID" value="EQM85719.1"/>
    <property type="molecule type" value="Genomic_DNA"/>
</dbReference>
<dbReference type="Proteomes" id="UP000016033">
    <property type="component" value="Unassembled WGS sequence"/>
</dbReference>
<dbReference type="InterPro" id="IPR002504">
    <property type="entry name" value="NADK"/>
</dbReference>
<dbReference type="Pfam" id="PF20143">
    <property type="entry name" value="NAD_kinase_C"/>
    <property type="match status" value="1"/>
</dbReference>
<dbReference type="SUPFAM" id="SSF111331">
    <property type="entry name" value="NAD kinase/diacylglycerol kinase-like"/>
    <property type="match status" value="1"/>
</dbReference>
<evidence type="ECO:0000313" key="2">
    <source>
        <dbReference type="EMBL" id="EQM85719.1"/>
    </source>
</evidence>
<dbReference type="GO" id="GO:0003951">
    <property type="term" value="F:NAD+ kinase activity"/>
    <property type="evidence" value="ECO:0007669"/>
    <property type="project" value="InterPro"/>
</dbReference>
<dbReference type="GO" id="GO:0006741">
    <property type="term" value="P:NADP+ biosynthetic process"/>
    <property type="evidence" value="ECO:0007669"/>
    <property type="project" value="InterPro"/>
</dbReference>
<reference evidence="2 3" key="1">
    <citation type="journal article" date="2013" name="Genome Announc.">
        <title>Whole-genome sequences of five oyster-associated bacteria show potential for crude oil hydrocarbon degradation.</title>
        <authorList>
            <person name="Chauhan A."/>
            <person name="Green S."/>
            <person name="Pathak A."/>
            <person name="Thomas J."/>
            <person name="Venkatramanan R."/>
        </authorList>
    </citation>
    <scope>NUCLEOTIDE SEQUENCE [LARGE SCALE GENOMIC DNA]</scope>
    <source>
        <strain evidence="2 3">MF109</strain>
    </source>
</reference>
<dbReference type="AlphaFoldDB" id="T5L0A3"/>
<proteinExistence type="predicted"/>
<evidence type="ECO:0000313" key="3">
    <source>
        <dbReference type="Proteomes" id="UP000016033"/>
    </source>
</evidence>
<dbReference type="RefSeq" id="WP_021198377.1">
    <property type="nucleotide sequence ID" value="NZ_ATAO01000024.1"/>
</dbReference>
<dbReference type="InterPro" id="IPR017438">
    <property type="entry name" value="ATP-NAD_kinase_N"/>
</dbReference>
<accession>T5L0A3</accession>
<dbReference type="PANTHER" id="PTHR40697:SF2">
    <property type="entry name" value="ATP-NAD KINASE-RELATED"/>
    <property type="match status" value="1"/>
</dbReference>
<evidence type="ECO:0000256" key="1">
    <source>
        <dbReference type="SAM" id="MobiDB-lite"/>
    </source>
</evidence>
<dbReference type="PATRIC" id="fig|1333857.3.peg.389"/>